<dbReference type="AlphaFoldDB" id="A0A0A0JLF7"/>
<protein>
    <recommendedName>
        <fullName evidence="4">Lipoprotein</fullName>
    </recommendedName>
</protein>
<evidence type="ECO:0000256" key="1">
    <source>
        <dbReference type="SAM" id="SignalP"/>
    </source>
</evidence>
<dbReference type="STRING" id="1385521.N803_13555"/>
<feature type="chain" id="PRO_5001971390" description="Lipoprotein" evidence="1">
    <location>
        <begin position="23"/>
        <end position="177"/>
    </location>
</feature>
<organism evidence="2 3">
    <name type="scientific">Knoellia subterranea KCTC 19937</name>
    <dbReference type="NCBI Taxonomy" id="1385521"/>
    <lineage>
        <taxon>Bacteria</taxon>
        <taxon>Bacillati</taxon>
        <taxon>Actinomycetota</taxon>
        <taxon>Actinomycetes</taxon>
        <taxon>Micrococcales</taxon>
        <taxon>Intrasporangiaceae</taxon>
        <taxon>Knoellia</taxon>
    </lineage>
</organism>
<dbReference type="Proteomes" id="UP000030011">
    <property type="component" value="Unassembled WGS sequence"/>
</dbReference>
<evidence type="ECO:0008006" key="4">
    <source>
        <dbReference type="Google" id="ProtNLM"/>
    </source>
</evidence>
<dbReference type="RefSeq" id="WP_035904755.1">
    <property type="nucleotide sequence ID" value="NZ_AVPK01000005.1"/>
</dbReference>
<dbReference type="PROSITE" id="PS51257">
    <property type="entry name" value="PROKAR_LIPOPROTEIN"/>
    <property type="match status" value="1"/>
</dbReference>
<proteinExistence type="predicted"/>
<accession>A0A0A0JLF7</accession>
<keyword evidence="1" id="KW-0732">Signal</keyword>
<dbReference type="EMBL" id="AVPK01000005">
    <property type="protein sequence ID" value="KGN37569.1"/>
    <property type="molecule type" value="Genomic_DNA"/>
</dbReference>
<comment type="caution">
    <text evidence="2">The sequence shown here is derived from an EMBL/GenBank/DDBJ whole genome shotgun (WGS) entry which is preliminary data.</text>
</comment>
<reference evidence="2 3" key="1">
    <citation type="submission" date="2013-08" db="EMBL/GenBank/DDBJ databases">
        <title>The genome sequence of Knoellia subterranea.</title>
        <authorList>
            <person name="Zhu W."/>
            <person name="Wang G."/>
        </authorList>
    </citation>
    <scope>NUCLEOTIDE SEQUENCE [LARGE SCALE GENOMIC DNA]</scope>
    <source>
        <strain evidence="2 3">KCTC 19937</strain>
    </source>
</reference>
<gene>
    <name evidence="2" type="ORF">N803_13555</name>
</gene>
<name>A0A0A0JLF7_9MICO</name>
<dbReference type="OrthoDB" id="3731283at2"/>
<evidence type="ECO:0000313" key="3">
    <source>
        <dbReference type="Proteomes" id="UP000030011"/>
    </source>
</evidence>
<evidence type="ECO:0000313" key="2">
    <source>
        <dbReference type="EMBL" id="KGN37569.1"/>
    </source>
</evidence>
<keyword evidence="3" id="KW-1185">Reference proteome</keyword>
<sequence>MKGRALGAAVATLVAFATTSCAGGGSDDSTGSADGWTKVTVGQLTLERPSDWTEEAPTGEKWTKRFVGDGVELQVAGEFSEDPTASAALSRLDLPAMVGLENYDGGGATKVDVKGADTAVRSDFTFSDAGTAKKGVWLIAGQYPYPRTSAVSITGSSLEDSTVAHIVESLSYEKKNS</sequence>
<feature type="signal peptide" evidence="1">
    <location>
        <begin position="1"/>
        <end position="22"/>
    </location>
</feature>
<dbReference type="eggNOG" id="ENOG5033JJF">
    <property type="taxonomic scope" value="Bacteria"/>
</dbReference>